<evidence type="ECO:0000256" key="1">
    <source>
        <dbReference type="SAM" id="MobiDB-lite"/>
    </source>
</evidence>
<reference evidence="2 3" key="1">
    <citation type="journal article" date="2021" name="BMC Genomics">
        <title>Datura genome reveals duplications of psychoactive alkaloid biosynthetic genes and high mutation rate following tissue culture.</title>
        <authorList>
            <person name="Rajewski A."/>
            <person name="Carter-House D."/>
            <person name="Stajich J."/>
            <person name="Litt A."/>
        </authorList>
    </citation>
    <scope>NUCLEOTIDE SEQUENCE [LARGE SCALE GENOMIC DNA]</scope>
    <source>
        <strain evidence="2">AR-01</strain>
    </source>
</reference>
<comment type="caution">
    <text evidence="2">The sequence shown here is derived from an EMBL/GenBank/DDBJ whole genome shotgun (WGS) entry which is preliminary data.</text>
</comment>
<evidence type="ECO:0000313" key="2">
    <source>
        <dbReference type="EMBL" id="MCD7445781.1"/>
    </source>
</evidence>
<dbReference type="Proteomes" id="UP000823775">
    <property type="component" value="Unassembled WGS sequence"/>
</dbReference>
<feature type="region of interest" description="Disordered" evidence="1">
    <location>
        <begin position="48"/>
        <end position="114"/>
    </location>
</feature>
<evidence type="ECO:0000313" key="3">
    <source>
        <dbReference type="Proteomes" id="UP000823775"/>
    </source>
</evidence>
<proteinExistence type="predicted"/>
<keyword evidence="3" id="KW-1185">Reference proteome</keyword>
<name>A0ABS8RHF7_DATST</name>
<feature type="compositionally biased region" description="Basic and acidic residues" evidence="1">
    <location>
        <begin position="48"/>
        <end position="77"/>
    </location>
</feature>
<accession>A0ABS8RHF7</accession>
<gene>
    <name evidence="2" type="ORF">HAX54_000019</name>
</gene>
<sequence>MQEHLCNLAEGESPLSFSLSPFLHTLSLYRLTRNDDCETLTICLHSLQREKEERERERERSGRDGERKDNDKEDRQFNEQASDVLEEKEWIVEESEGASDPVRRGGWSHHLLQY</sequence>
<organism evidence="2 3">
    <name type="scientific">Datura stramonium</name>
    <name type="common">Jimsonweed</name>
    <name type="synonym">Common thornapple</name>
    <dbReference type="NCBI Taxonomy" id="4076"/>
    <lineage>
        <taxon>Eukaryota</taxon>
        <taxon>Viridiplantae</taxon>
        <taxon>Streptophyta</taxon>
        <taxon>Embryophyta</taxon>
        <taxon>Tracheophyta</taxon>
        <taxon>Spermatophyta</taxon>
        <taxon>Magnoliopsida</taxon>
        <taxon>eudicotyledons</taxon>
        <taxon>Gunneridae</taxon>
        <taxon>Pentapetalae</taxon>
        <taxon>asterids</taxon>
        <taxon>lamiids</taxon>
        <taxon>Solanales</taxon>
        <taxon>Solanaceae</taxon>
        <taxon>Solanoideae</taxon>
        <taxon>Datureae</taxon>
        <taxon>Datura</taxon>
    </lineage>
</organism>
<protein>
    <submittedName>
        <fullName evidence="2">Uncharacterized protein</fullName>
    </submittedName>
</protein>
<dbReference type="EMBL" id="JACEIK010000001">
    <property type="protein sequence ID" value="MCD7445781.1"/>
    <property type="molecule type" value="Genomic_DNA"/>
</dbReference>